<reference evidence="1" key="1">
    <citation type="submission" date="2018-05" db="EMBL/GenBank/DDBJ databases">
        <authorList>
            <person name="Lanie J.A."/>
            <person name="Ng W.-L."/>
            <person name="Kazmierczak K.M."/>
            <person name="Andrzejewski T.M."/>
            <person name="Davidsen T.M."/>
            <person name="Wayne K.J."/>
            <person name="Tettelin H."/>
            <person name="Glass J.I."/>
            <person name="Rusch D."/>
            <person name="Podicherti R."/>
            <person name="Tsui H.-C.T."/>
            <person name="Winkler M.E."/>
        </authorList>
    </citation>
    <scope>NUCLEOTIDE SEQUENCE</scope>
</reference>
<dbReference type="AlphaFoldDB" id="A0A382DAL1"/>
<proteinExistence type="predicted"/>
<evidence type="ECO:0000313" key="1">
    <source>
        <dbReference type="EMBL" id="SVB35179.1"/>
    </source>
</evidence>
<accession>A0A382DAL1</accession>
<gene>
    <name evidence="1" type="ORF">METZ01_LOCUS188033</name>
</gene>
<name>A0A382DAL1_9ZZZZ</name>
<dbReference type="EMBL" id="UINC01038324">
    <property type="protein sequence ID" value="SVB35179.1"/>
    <property type="molecule type" value="Genomic_DNA"/>
</dbReference>
<protein>
    <submittedName>
        <fullName evidence="1">Uncharacterized protein</fullName>
    </submittedName>
</protein>
<sequence>MGVKSLDLMPLEMALWRKLLLGKNG</sequence>
<organism evidence="1">
    <name type="scientific">marine metagenome</name>
    <dbReference type="NCBI Taxonomy" id="408172"/>
    <lineage>
        <taxon>unclassified sequences</taxon>
        <taxon>metagenomes</taxon>
        <taxon>ecological metagenomes</taxon>
    </lineage>
</organism>